<reference evidence="2 3" key="1">
    <citation type="journal article" date="2015" name="Proc. Natl. Acad. Sci. U.S.A.">
        <title>The resurrection genome of Boea hygrometrica: A blueprint for survival of dehydration.</title>
        <authorList>
            <person name="Xiao L."/>
            <person name="Yang G."/>
            <person name="Zhang L."/>
            <person name="Yang X."/>
            <person name="Zhao S."/>
            <person name="Ji Z."/>
            <person name="Zhou Q."/>
            <person name="Hu M."/>
            <person name="Wang Y."/>
            <person name="Chen M."/>
            <person name="Xu Y."/>
            <person name="Jin H."/>
            <person name="Xiao X."/>
            <person name="Hu G."/>
            <person name="Bao F."/>
            <person name="Hu Y."/>
            <person name="Wan P."/>
            <person name="Li L."/>
            <person name="Deng X."/>
            <person name="Kuang T."/>
            <person name="Xiang C."/>
            <person name="Zhu J.K."/>
            <person name="Oliver M.J."/>
            <person name="He Y."/>
        </authorList>
    </citation>
    <scope>NUCLEOTIDE SEQUENCE [LARGE SCALE GENOMIC DNA]</scope>
    <source>
        <strain evidence="3">cv. XS01</strain>
    </source>
</reference>
<evidence type="ECO:0000313" key="2">
    <source>
        <dbReference type="EMBL" id="KZV23517.1"/>
    </source>
</evidence>
<accession>A0A2Z7AW10</accession>
<sequence>MPPKRRAQGTGEASNTESIAQGSENPNLNAEQITQLVATAVAQILAGRPESQPPPDQQSEEIRKLR</sequence>
<feature type="region of interest" description="Disordered" evidence="1">
    <location>
        <begin position="1"/>
        <end position="30"/>
    </location>
</feature>
<evidence type="ECO:0000313" key="3">
    <source>
        <dbReference type="Proteomes" id="UP000250235"/>
    </source>
</evidence>
<keyword evidence="3" id="KW-1185">Reference proteome</keyword>
<protein>
    <submittedName>
        <fullName evidence="2">Uncharacterized protein</fullName>
    </submittedName>
</protein>
<dbReference type="Proteomes" id="UP000250235">
    <property type="component" value="Unassembled WGS sequence"/>
</dbReference>
<evidence type="ECO:0000256" key="1">
    <source>
        <dbReference type="SAM" id="MobiDB-lite"/>
    </source>
</evidence>
<organism evidence="2 3">
    <name type="scientific">Dorcoceras hygrometricum</name>
    <dbReference type="NCBI Taxonomy" id="472368"/>
    <lineage>
        <taxon>Eukaryota</taxon>
        <taxon>Viridiplantae</taxon>
        <taxon>Streptophyta</taxon>
        <taxon>Embryophyta</taxon>
        <taxon>Tracheophyta</taxon>
        <taxon>Spermatophyta</taxon>
        <taxon>Magnoliopsida</taxon>
        <taxon>eudicotyledons</taxon>
        <taxon>Gunneridae</taxon>
        <taxon>Pentapetalae</taxon>
        <taxon>asterids</taxon>
        <taxon>lamiids</taxon>
        <taxon>Lamiales</taxon>
        <taxon>Gesneriaceae</taxon>
        <taxon>Didymocarpoideae</taxon>
        <taxon>Trichosporeae</taxon>
        <taxon>Loxocarpinae</taxon>
        <taxon>Dorcoceras</taxon>
    </lineage>
</organism>
<name>A0A2Z7AW10_9LAMI</name>
<dbReference type="AlphaFoldDB" id="A0A2Z7AW10"/>
<proteinExistence type="predicted"/>
<gene>
    <name evidence="2" type="ORF">F511_35082</name>
</gene>
<dbReference type="EMBL" id="KV013472">
    <property type="protein sequence ID" value="KZV23517.1"/>
    <property type="molecule type" value="Genomic_DNA"/>
</dbReference>
<feature type="compositionally biased region" description="Polar residues" evidence="1">
    <location>
        <begin position="11"/>
        <end position="30"/>
    </location>
</feature>
<feature type="region of interest" description="Disordered" evidence="1">
    <location>
        <begin position="45"/>
        <end position="66"/>
    </location>
</feature>